<comment type="caution">
    <text evidence="4">The sequence shown here is derived from an EMBL/GenBank/DDBJ whole genome shotgun (WGS) entry which is preliminary data.</text>
</comment>
<feature type="coiled-coil region" evidence="1">
    <location>
        <begin position="282"/>
        <end position="323"/>
    </location>
</feature>
<keyword evidence="5" id="KW-1185">Reference proteome</keyword>
<feature type="transmembrane region" description="Helical" evidence="3">
    <location>
        <begin position="138"/>
        <end position="161"/>
    </location>
</feature>
<protein>
    <submittedName>
        <fullName evidence="4">Uncharacterized protein</fullName>
    </submittedName>
</protein>
<gene>
    <name evidence="4" type="ORF">EMQ25_14620</name>
</gene>
<feature type="compositionally biased region" description="Low complexity" evidence="2">
    <location>
        <begin position="82"/>
        <end position="107"/>
    </location>
</feature>
<keyword evidence="3" id="KW-0472">Membrane</keyword>
<dbReference type="OrthoDB" id="8480612at2"/>
<organism evidence="4 5">
    <name type="scientific">Arsenicitalea aurantiaca</name>
    <dbReference type="NCBI Taxonomy" id="1783274"/>
    <lineage>
        <taxon>Bacteria</taxon>
        <taxon>Pseudomonadati</taxon>
        <taxon>Pseudomonadota</taxon>
        <taxon>Alphaproteobacteria</taxon>
        <taxon>Hyphomicrobiales</taxon>
        <taxon>Devosiaceae</taxon>
        <taxon>Arsenicitalea</taxon>
    </lineage>
</organism>
<sequence>MAERKSGPVKPPVIDLTARDAGKPDPKPSGKAAVSGSAAPKGTPSKPEPSTFAETGAAPETADLGRTDSEPAAEEVTRPAPETASKESAATPAKPAAASSSGTTGPSAPKPEPLKPQSSSIPPAGGRTQSAGRSPAPFVFAAIGGGVLGVVLTLGVAYMGWFPPVAPNPDPAPRLEAIEAEIGTLGSELATQTERLAGLEAADVAADERLAGLEGDLAAIDAARADTETALADLGSRVDGLGASPQGDEIGALEDEIAALGGRIDALAAGAEGQDAGLGETLETLQRTLSTLQRSAAANEARIGELETALADANAALAEQAEAAPAPSVQLVPAIAALEGAIAAGRPFAAEIEAVSALAPAIAVPAELVERAPAGLLAHEAIRARFDAVLPAMIAARPGTGEGGWAQDFAGWAQGVLALRPSGELEGDTPDAILSRLEAALARGDMGSAETLLAALPEPMQRAAGDLPQSLAGHAEADAFIAALRAETAS</sequence>
<dbReference type="Proteomes" id="UP000281547">
    <property type="component" value="Unassembled WGS sequence"/>
</dbReference>
<reference evidence="4 5" key="1">
    <citation type="journal article" date="2016" name="Int. J. Syst. Evol. Microbiol.">
        <title>Arsenicitalea aurantiaca gen. nov., sp. nov., a new member of the family Hyphomicrobiaceae, isolated from high-arsenic sediment.</title>
        <authorList>
            <person name="Mu Y."/>
            <person name="Zhou L."/>
            <person name="Zeng X.C."/>
            <person name="Liu L."/>
            <person name="Pan Y."/>
            <person name="Chen X."/>
            <person name="Wang J."/>
            <person name="Li S."/>
            <person name="Li W.J."/>
            <person name="Wang Y."/>
        </authorList>
    </citation>
    <scope>NUCLEOTIDE SEQUENCE [LARGE SCALE GENOMIC DNA]</scope>
    <source>
        <strain evidence="4 5">42-50</strain>
    </source>
</reference>
<dbReference type="AlphaFoldDB" id="A0A433X5M8"/>
<accession>A0A433X5M8</accession>
<feature type="region of interest" description="Disordered" evidence="2">
    <location>
        <begin position="1"/>
        <end position="132"/>
    </location>
</feature>
<evidence type="ECO:0000256" key="3">
    <source>
        <dbReference type="SAM" id="Phobius"/>
    </source>
</evidence>
<feature type="compositionally biased region" description="Basic and acidic residues" evidence="2">
    <location>
        <begin position="17"/>
        <end position="28"/>
    </location>
</feature>
<feature type="compositionally biased region" description="Polar residues" evidence="2">
    <location>
        <begin position="116"/>
        <end position="132"/>
    </location>
</feature>
<dbReference type="EMBL" id="RZNJ01000005">
    <property type="protein sequence ID" value="RUT29351.1"/>
    <property type="molecule type" value="Genomic_DNA"/>
</dbReference>
<dbReference type="Gene3D" id="1.10.287.1490">
    <property type="match status" value="1"/>
</dbReference>
<evidence type="ECO:0000256" key="2">
    <source>
        <dbReference type="SAM" id="MobiDB-lite"/>
    </source>
</evidence>
<name>A0A433X5M8_9HYPH</name>
<keyword evidence="3" id="KW-1133">Transmembrane helix</keyword>
<proteinExistence type="predicted"/>
<keyword evidence="3" id="KW-0812">Transmembrane</keyword>
<keyword evidence="1" id="KW-0175">Coiled coil</keyword>
<evidence type="ECO:0000313" key="4">
    <source>
        <dbReference type="EMBL" id="RUT29351.1"/>
    </source>
</evidence>
<evidence type="ECO:0000256" key="1">
    <source>
        <dbReference type="SAM" id="Coils"/>
    </source>
</evidence>
<dbReference type="RefSeq" id="WP_127189341.1">
    <property type="nucleotide sequence ID" value="NZ_RZNJ01000005.1"/>
</dbReference>
<evidence type="ECO:0000313" key="5">
    <source>
        <dbReference type="Proteomes" id="UP000281547"/>
    </source>
</evidence>